<dbReference type="Pfam" id="PF26604">
    <property type="entry name" value="CBU_0592"/>
    <property type="match status" value="1"/>
</dbReference>
<gene>
    <name evidence="3" type="ORF">GCM10011387_06990</name>
</gene>
<reference evidence="3" key="1">
    <citation type="journal article" date="2014" name="Int. J. Syst. Evol. Microbiol.">
        <title>Complete genome sequence of Corynebacterium casei LMG S-19264T (=DSM 44701T), isolated from a smear-ripened cheese.</title>
        <authorList>
            <consortium name="US DOE Joint Genome Institute (JGI-PGF)"/>
            <person name="Walter F."/>
            <person name="Albersmeier A."/>
            <person name="Kalinowski J."/>
            <person name="Ruckert C."/>
        </authorList>
    </citation>
    <scope>NUCLEOTIDE SEQUENCE</scope>
    <source>
        <strain evidence="3">CGMCC 1.15343</strain>
    </source>
</reference>
<name>A0A916U3M1_9SPHI</name>
<organism evidence="3 4">
    <name type="scientific">Pedobacter quisquiliarum</name>
    <dbReference type="NCBI Taxonomy" id="1834438"/>
    <lineage>
        <taxon>Bacteria</taxon>
        <taxon>Pseudomonadati</taxon>
        <taxon>Bacteroidota</taxon>
        <taxon>Sphingobacteriia</taxon>
        <taxon>Sphingobacteriales</taxon>
        <taxon>Sphingobacteriaceae</taxon>
        <taxon>Pedobacter</taxon>
    </lineage>
</organism>
<dbReference type="Proteomes" id="UP000651668">
    <property type="component" value="Unassembled WGS sequence"/>
</dbReference>
<comment type="caution">
    <text evidence="3">The sequence shown here is derived from an EMBL/GenBank/DDBJ whole genome shotgun (WGS) entry which is preliminary data.</text>
</comment>
<protein>
    <recommendedName>
        <fullName evidence="2">CBU-0592-like domain-containing protein</fullName>
    </recommendedName>
</protein>
<evidence type="ECO:0000313" key="3">
    <source>
        <dbReference type="EMBL" id="GGC56030.1"/>
    </source>
</evidence>
<dbReference type="RefSeq" id="WP_188625451.1">
    <property type="nucleotide sequence ID" value="NZ_BMIL01000002.1"/>
</dbReference>
<proteinExistence type="predicted"/>
<accession>A0A916U3M1</accession>
<keyword evidence="4" id="KW-1185">Reference proteome</keyword>
<reference evidence="3" key="2">
    <citation type="submission" date="2020-09" db="EMBL/GenBank/DDBJ databases">
        <authorList>
            <person name="Sun Q."/>
            <person name="Zhou Y."/>
        </authorList>
    </citation>
    <scope>NUCLEOTIDE SEQUENCE</scope>
    <source>
        <strain evidence="3">CGMCC 1.15343</strain>
    </source>
</reference>
<keyword evidence="1" id="KW-0472">Membrane</keyword>
<dbReference type="AlphaFoldDB" id="A0A916U3M1"/>
<feature type="transmembrane region" description="Helical" evidence="1">
    <location>
        <begin position="57"/>
        <end position="73"/>
    </location>
</feature>
<keyword evidence="1" id="KW-0812">Transmembrane</keyword>
<evidence type="ECO:0000259" key="2">
    <source>
        <dbReference type="Pfam" id="PF26604"/>
    </source>
</evidence>
<dbReference type="InterPro" id="IPR058058">
    <property type="entry name" value="CBU_0592-like"/>
</dbReference>
<sequence>MSTSDFLATAGVSILLIAFLLQILKVIRVESNSYSLMNLVGAALAGVSAWMINFMPFVVLESVWVLVSLFNLLKNIKSK</sequence>
<evidence type="ECO:0000256" key="1">
    <source>
        <dbReference type="SAM" id="Phobius"/>
    </source>
</evidence>
<dbReference type="NCBIfam" id="NF047864">
    <property type="entry name" value="CBU_0592_membra"/>
    <property type="match status" value="1"/>
</dbReference>
<feature type="domain" description="CBU-0592-like" evidence="2">
    <location>
        <begin position="5"/>
        <end position="77"/>
    </location>
</feature>
<feature type="transmembrane region" description="Helical" evidence="1">
    <location>
        <begin position="6"/>
        <end position="27"/>
    </location>
</feature>
<evidence type="ECO:0000313" key="4">
    <source>
        <dbReference type="Proteomes" id="UP000651668"/>
    </source>
</evidence>
<keyword evidence="1" id="KW-1133">Transmembrane helix</keyword>
<dbReference type="EMBL" id="BMIL01000002">
    <property type="protein sequence ID" value="GGC56030.1"/>
    <property type="molecule type" value="Genomic_DNA"/>
</dbReference>